<feature type="chain" id="PRO_5045098331" evidence="1">
    <location>
        <begin position="21"/>
        <end position="149"/>
    </location>
</feature>
<keyword evidence="4" id="KW-1185">Reference proteome</keyword>
<evidence type="ECO:0000259" key="2">
    <source>
        <dbReference type="Pfam" id="PF11412"/>
    </source>
</evidence>
<dbReference type="EMBL" id="JBBEUB010000005">
    <property type="protein sequence ID" value="MEJ2904045.1"/>
    <property type="molecule type" value="Genomic_DNA"/>
</dbReference>
<organism evidence="3 4">
    <name type="scientific">Pedobacter panaciterrae</name>
    <dbReference type="NCBI Taxonomy" id="363849"/>
    <lineage>
        <taxon>Bacteria</taxon>
        <taxon>Pseudomonadati</taxon>
        <taxon>Bacteroidota</taxon>
        <taxon>Sphingobacteriia</taxon>
        <taxon>Sphingobacteriales</taxon>
        <taxon>Sphingobacteriaceae</taxon>
        <taxon>Pedobacter</taxon>
    </lineage>
</organism>
<evidence type="ECO:0000313" key="4">
    <source>
        <dbReference type="Proteomes" id="UP001378956"/>
    </source>
</evidence>
<accession>A0ABU8NRF8</accession>
<dbReference type="Proteomes" id="UP001378956">
    <property type="component" value="Unassembled WGS sequence"/>
</dbReference>
<feature type="signal peptide" evidence="1">
    <location>
        <begin position="1"/>
        <end position="20"/>
    </location>
</feature>
<keyword evidence="1" id="KW-0732">Signal</keyword>
<comment type="caution">
    <text evidence="3">The sequence shown here is derived from an EMBL/GenBank/DDBJ whole genome shotgun (WGS) entry which is preliminary data.</text>
</comment>
<gene>
    <name evidence="3" type="ORF">WAE58_16490</name>
</gene>
<dbReference type="InterPro" id="IPR028250">
    <property type="entry name" value="DsbDN"/>
</dbReference>
<dbReference type="InterPro" id="IPR036929">
    <property type="entry name" value="DsbDN_sf"/>
</dbReference>
<proteinExistence type="predicted"/>
<reference evidence="3 4" key="1">
    <citation type="submission" date="2024-03" db="EMBL/GenBank/DDBJ databases">
        <title>Sequence of Lycoming College Course Isolates.</title>
        <authorList>
            <person name="Plotts O."/>
            <person name="Newman J."/>
        </authorList>
    </citation>
    <scope>NUCLEOTIDE SEQUENCE [LARGE SCALE GENOMIC DNA]</scope>
    <source>
        <strain evidence="3 4">CJB-3</strain>
    </source>
</reference>
<dbReference type="PANTHER" id="PTHR32234:SF0">
    <property type="entry name" value="THIOL:DISULFIDE INTERCHANGE PROTEIN DSBD"/>
    <property type="match status" value="1"/>
</dbReference>
<dbReference type="PANTHER" id="PTHR32234">
    <property type="entry name" value="THIOL:DISULFIDE INTERCHANGE PROTEIN DSBD"/>
    <property type="match status" value="1"/>
</dbReference>
<feature type="domain" description="Thiol:disulfide interchange protein DsbD N-terminal" evidence="2">
    <location>
        <begin position="33"/>
        <end position="144"/>
    </location>
</feature>
<dbReference type="Gene3D" id="2.60.40.1250">
    <property type="entry name" value="Thiol:disulfide interchange protein DsbD, N-terminal domain"/>
    <property type="match status" value="1"/>
</dbReference>
<name>A0ABU8NRF8_9SPHI</name>
<evidence type="ECO:0000313" key="3">
    <source>
        <dbReference type="EMBL" id="MEJ2904045.1"/>
    </source>
</evidence>
<dbReference type="RefSeq" id="WP_172662358.1">
    <property type="nucleotide sequence ID" value="NZ_CBFGNQ010000023.1"/>
</dbReference>
<protein>
    <submittedName>
        <fullName evidence="3">Protein-disulfide reductase DsbD N-terminal domain-containing protein</fullName>
    </submittedName>
</protein>
<sequence length="149" mass="16609">MKRISLVLTLVLFTVLGAVAQIEKPVTWAYAAKKVSKTEAILYIKANIEDGWHIYSQNLKPGGPSKTTFTFTPSSDYALNGKTTEPKAINYYDENFKMNVSYFGNGVTFQQKIKLNKGATTVKGKVEFMVCNDKQCLPPEEVSFSIPVK</sequence>
<dbReference type="Pfam" id="PF11412">
    <property type="entry name" value="DsbD_N"/>
    <property type="match status" value="1"/>
</dbReference>
<evidence type="ECO:0000256" key="1">
    <source>
        <dbReference type="SAM" id="SignalP"/>
    </source>
</evidence>